<proteinExistence type="predicted"/>
<dbReference type="AlphaFoldDB" id="A0AB35I274"/>
<dbReference type="Gene3D" id="2.60.120.260">
    <property type="entry name" value="Galactose-binding domain-like"/>
    <property type="match status" value="1"/>
</dbReference>
<dbReference type="PROSITE" id="PS50022">
    <property type="entry name" value="FA58C_3"/>
    <property type="match status" value="1"/>
</dbReference>
<dbReference type="InterPro" id="IPR011050">
    <property type="entry name" value="Pectin_lyase_fold/virulence"/>
</dbReference>
<protein>
    <submittedName>
        <fullName evidence="3">Discoidin domain-containing protein</fullName>
    </submittedName>
</protein>
<dbReference type="EMBL" id="JAPHQB010000039">
    <property type="protein sequence ID" value="MCX2803246.1"/>
    <property type="molecule type" value="Genomic_DNA"/>
</dbReference>
<sequence>MIIKNKILAGCLALTASIAYSAAYSAESAIGIATAFDDGSGHANYPATNVIDGDTSFASRWAGYGSPVNLTVQLAQPTLVSEVGIAWGRGDQRTYKFEIYVRPDTSGSWTRVFNGESSGTTAEIDFIDIADIEVQEVRIKTHSNSASTSWTDITEVKLLGQAPDNLEPESEICFGSYDLPDCVAAMSAKGGGTVNLEAKTYYLTESLILKDNVNIVGQGYDTVITWPDSIADSINEPLLYATAVNNVELRDFKLRCHINQDPNSYDLRNDHMGLFLEGSGDPSQGEATSNNNLYMERIEAMYCSNGMHIKGATGVTAIDLKLHNNGNTETDLFHNIYFRRVADLVMIQTDDNVGGYYDSPRGHGIRASHIKNAYLENLKVTNNADHGLHFTDGIYDTRFVNLNVYGNCANPSGTCNQIKCYGSPCDIDYDAEMETNIIK</sequence>
<dbReference type="RefSeq" id="WP_266066682.1">
    <property type="nucleotide sequence ID" value="NZ_JAPHQB010000039.1"/>
</dbReference>
<dbReference type="InterPro" id="IPR008979">
    <property type="entry name" value="Galactose-bd-like_sf"/>
</dbReference>
<dbReference type="InterPro" id="IPR000421">
    <property type="entry name" value="FA58C"/>
</dbReference>
<dbReference type="SUPFAM" id="SSF49785">
    <property type="entry name" value="Galactose-binding domain-like"/>
    <property type="match status" value="1"/>
</dbReference>
<feature type="chain" id="PRO_5044204777" evidence="1">
    <location>
        <begin position="22"/>
        <end position="439"/>
    </location>
</feature>
<feature type="domain" description="F5/8 type C" evidence="2">
    <location>
        <begin position="11"/>
        <end position="161"/>
    </location>
</feature>
<evidence type="ECO:0000313" key="3">
    <source>
        <dbReference type="EMBL" id="MCX2803246.1"/>
    </source>
</evidence>
<keyword evidence="1" id="KW-0732">Signal</keyword>
<accession>A0AB35I274</accession>
<feature type="signal peptide" evidence="1">
    <location>
        <begin position="1"/>
        <end position="21"/>
    </location>
</feature>
<dbReference type="Gene3D" id="2.160.20.10">
    <property type="entry name" value="Single-stranded right-handed beta-helix, Pectin lyase-like"/>
    <property type="match status" value="1"/>
</dbReference>
<dbReference type="SUPFAM" id="SSF51126">
    <property type="entry name" value="Pectin lyase-like"/>
    <property type="match status" value="1"/>
</dbReference>
<dbReference type="Pfam" id="PF00754">
    <property type="entry name" value="F5_F8_type_C"/>
    <property type="match status" value="1"/>
</dbReference>
<gene>
    <name evidence="3" type="ORF">OQJ68_15755</name>
</gene>
<dbReference type="Proteomes" id="UP001209730">
    <property type="component" value="Unassembled WGS sequence"/>
</dbReference>
<comment type="caution">
    <text evidence="3">The sequence shown here is derived from an EMBL/GenBank/DDBJ whole genome shotgun (WGS) entry which is preliminary data.</text>
</comment>
<reference evidence="3" key="1">
    <citation type="submission" date="2022-11" db="EMBL/GenBank/DDBJ databases">
        <title>Chitin-degrading and fungicidal potential of chitinolytic bacterial strains from marine environment of the Pacific Ocean regions.</title>
        <authorList>
            <person name="Pentekhina I."/>
            <person name="Nedashkovskaya O."/>
            <person name="Seitkalieva A."/>
            <person name="Podvolotskaya A."/>
            <person name="Tekutyeva L."/>
            <person name="Balabanova L."/>
        </authorList>
    </citation>
    <scope>NUCLEOTIDE SEQUENCE</scope>
    <source>
        <strain evidence="3">KMM 6838</strain>
    </source>
</reference>
<evidence type="ECO:0000313" key="4">
    <source>
        <dbReference type="Proteomes" id="UP001209730"/>
    </source>
</evidence>
<evidence type="ECO:0000256" key="1">
    <source>
        <dbReference type="SAM" id="SignalP"/>
    </source>
</evidence>
<name>A0AB35I274_MICTH</name>
<evidence type="ECO:0000259" key="2">
    <source>
        <dbReference type="PROSITE" id="PS50022"/>
    </source>
</evidence>
<organism evidence="3 4">
    <name type="scientific">Microbulbifer thermotolerans</name>
    <dbReference type="NCBI Taxonomy" id="252514"/>
    <lineage>
        <taxon>Bacteria</taxon>
        <taxon>Pseudomonadati</taxon>
        <taxon>Pseudomonadota</taxon>
        <taxon>Gammaproteobacteria</taxon>
        <taxon>Cellvibrionales</taxon>
        <taxon>Microbulbiferaceae</taxon>
        <taxon>Microbulbifer</taxon>
    </lineage>
</organism>
<dbReference type="InterPro" id="IPR012334">
    <property type="entry name" value="Pectin_lyas_fold"/>
</dbReference>